<protein>
    <submittedName>
        <fullName evidence="2">Uncharacterized protein</fullName>
    </submittedName>
</protein>
<dbReference type="SUPFAM" id="SSF48371">
    <property type="entry name" value="ARM repeat"/>
    <property type="match status" value="1"/>
</dbReference>
<dbReference type="EMBL" id="FNSL01000001">
    <property type="protein sequence ID" value="SEB79208.1"/>
    <property type="molecule type" value="Genomic_DNA"/>
</dbReference>
<dbReference type="Proteomes" id="UP000199064">
    <property type="component" value="Unassembled WGS sequence"/>
</dbReference>
<evidence type="ECO:0000313" key="3">
    <source>
        <dbReference type="Proteomes" id="UP000199064"/>
    </source>
</evidence>
<keyword evidence="3" id="KW-1185">Reference proteome</keyword>
<organism evidence="2 3">
    <name type="scientific">Nitratireductor aquibiodomus</name>
    <dbReference type="NCBI Taxonomy" id="204799"/>
    <lineage>
        <taxon>Bacteria</taxon>
        <taxon>Pseudomonadati</taxon>
        <taxon>Pseudomonadota</taxon>
        <taxon>Alphaproteobacteria</taxon>
        <taxon>Hyphomicrobiales</taxon>
        <taxon>Phyllobacteriaceae</taxon>
        <taxon>Nitratireductor</taxon>
    </lineage>
</organism>
<feature type="compositionally biased region" description="Polar residues" evidence="1">
    <location>
        <begin position="91"/>
        <end position="100"/>
    </location>
</feature>
<gene>
    <name evidence="2" type="ORF">SAMN05216452_3193</name>
</gene>
<reference evidence="3" key="1">
    <citation type="submission" date="2016-10" db="EMBL/GenBank/DDBJ databases">
        <authorList>
            <person name="Varghese N."/>
            <person name="Submissions S."/>
        </authorList>
    </citation>
    <scope>NUCLEOTIDE SEQUENCE [LARGE SCALE GENOMIC DNA]</scope>
    <source>
        <strain evidence="3">ES.061</strain>
    </source>
</reference>
<sequence length="1294" mass="145315">MIFDVNSDQVERLDEHHVVDLLRRLISAELNKNSIPLRSGTAPAQITIADGGDDARVSWSGGPNETDWLPSRFTIFQSKKGATSPGGLKAETQTKSSQGSDEPKLSEALEEAISQSGAYVIVTPTPVVGTNVDRRINAIRQGISDTGNDPSLLSSIQIYDCNRLAAWTNTHPSVALWLNALLRDVYLGGFQAFEDWGRSSEISEIEFQQSDDMRFVAKGSEIQTWQNEDNNILQEKSFDGIREVISTFLATRGNAVRIIGPSGYGKTRFVHQLIASQAASPQDVLSESQIIYCIYDDVKDRLLNIAREIADTGSRALLVVDDCPDQVHTKLSEIVHRDGSHCHLITIGVETKAQGIRRNLIIELNAASNELIGQIAEATNKQVSKKNASLIRDLSQGFPRMAVFATRALEGGDEELSSVETLVSRIVWGEHEIDQSAFESLQLLSLFTIVGMENEPAKELEEIAAYCGKTGRQMFGELRRFTERGVMFRQGDFGEVQPLPLAMRLANQWLEGNPAGTLQDLFRSLSEEMKLRMLGRLRWVSHSDKVSSFGRALLSEALPDEKTLNSEFGSKLLDRFVHLAPDATMEHLDGLLAGKTVDELASFDTGRRYTIWALEKLVFRRQTFDAAARLLLKLGAAENEDWSNNASGQFTGLYQLYLSGTEATPEEKLAVLDDGLADPDERVRKLCVEALNRMLENWHFSRSGGSEHIGAGEALEDWRPETYGQVFDFYRAALSRLEKIALDPGDPNCRTALNTIGSHLRSLFANVNLLEEIQAMIARLREAHPGWHKAALGVNDWLYFDRKEADEAYQQKLRAYYDELIPTDPLEQIHYYSSGWATDIHDPDVCYDREGDNDHHYGESKIYELVDAAPKEAAYFLPFLDMLFEKATNSGWIAVVRIAKHVGDPEHLLQHLLDNMTANSEIPAMSNLVRNVISGAAQTDKNKGLECLERALGVPSLSASSIEFLTAVGLDNALMQRAIEFVQNDTVEPRQVSAIAFSNIFQTVDEDLIELLVTTLLTKQERGAWAAVDFLAHVLYRSDPKEGRLLQALKASVTNRALFDKPQYSNMDWYHWCELVEKIFNGGHVDDHFSSELVDFIISVTSVEEYRVQLAFDDYAQKILRRIIANSPSLVWEKYHEARAAADGRAVYRLPSLFDANIGEPSNPGVLNDIPAEIYVPWMLTDKEERMPFILDWIQLFDGAKSARKWSPAFISFADAHVDRPERLDTLRSRLTSGMWAGSFANKLEAERDLLLELRSISTNPHVHRWVDRTTTRMEQQITEERRRDANREASYRA</sequence>
<evidence type="ECO:0000256" key="1">
    <source>
        <dbReference type="SAM" id="MobiDB-lite"/>
    </source>
</evidence>
<dbReference type="SUPFAM" id="SSF52540">
    <property type="entry name" value="P-loop containing nucleoside triphosphate hydrolases"/>
    <property type="match status" value="1"/>
</dbReference>
<evidence type="ECO:0000313" key="2">
    <source>
        <dbReference type="EMBL" id="SEB79208.1"/>
    </source>
</evidence>
<dbReference type="RefSeq" id="WP_090329442.1">
    <property type="nucleotide sequence ID" value="NZ_FNSL01000001.1"/>
</dbReference>
<feature type="region of interest" description="Disordered" evidence="1">
    <location>
        <begin position="79"/>
        <end position="105"/>
    </location>
</feature>
<dbReference type="InterPro" id="IPR027417">
    <property type="entry name" value="P-loop_NTPase"/>
</dbReference>
<proteinExistence type="predicted"/>
<name>A0A1H4M8Y9_9HYPH</name>
<accession>A0A1H4M8Y9</accession>
<dbReference type="InterPro" id="IPR016024">
    <property type="entry name" value="ARM-type_fold"/>
</dbReference>